<reference evidence="2 3" key="1">
    <citation type="journal article" date="2012" name="Gene">
        <title>Sequence of Leptospira santarosai serovar Shermani genome and prediction of virulence-associated genes.</title>
        <authorList>
            <person name="Chou L.F."/>
            <person name="Chen Y.T."/>
            <person name="Lu C.W."/>
            <person name="Ko Y.C."/>
            <person name="Tang C.Y."/>
            <person name="Pan M.J."/>
            <person name="Tian Y.C."/>
            <person name="Chiu C.H."/>
            <person name="Hung C.C."/>
            <person name="Yang C.W."/>
        </authorList>
    </citation>
    <scope>NUCLEOTIDE SEQUENCE [LARGE SCALE GENOMIC DNA]</scope>
    <source>
        <strain evidence="2">LT 821</strain>
    </source>
</reference>
<evidence type="ECO:0000313" key="3">
    <source>
        <dbReference type="Proteomes" id="UP000035800"/>
    </source>
</evidence>
<dbReference type="STRING" id="758847.LSS_19815"/>
<dbReference type="EMBL" id="CP006694">
    <property type="protein sequence ID" value="EKT85006.1"/>
    <property type="molecule type" value="Genomic_DNA"/>
</dbReference>
<reference evidence="2 3" key="2">
    <citation type="journal article" date="2014" name="Emerg. Microbes Infect.">
        <title>Potential impact on kidney infection: a whole-genome analysis of Leptospira santarosai serovar Shermani.</title>
        <authorList>
            <person name="Chou L.F."/>
            <person name="Chen T.W."/>
            <person name="Ko Y.C."/>
            <person name="Pan M.J."/>
            <person name="Tian Y.C."/>
            <person name="Chiu C.H."/>
            <person name="Tang P."/>
            <person name="Hung C.C."/>
            <person name="Yang C.W."/>
        </authorList>
    </citation>
    <scope>NUCLEOTIDE SEQUENCE</scope>
    <source>
        <strain evidence="2 3">LT 821</strain>
    </source>
</reference>
<accession>K8XVU2</accession>
<name>K8XVU2_9LEPT</name>
<gene>
    <name evidence="2" type="ORF">LSS_19815</name>
</gene>
<evidence type="ECO:0000313" key="2">
    <source>
        <dbReference type="EMBL" id="EKT85006.1"/>
    </source>
</evidence>
<dbReference type="Proteomes" id="UP000035800">
    <property type="component" value="Chromosome I"/>
</dbReference>
<dbReference type="KEGG" id="lst:LSS_19815"/>
<feature type="compositionally biased region" description="Polar residues" evidence="1">
    <location>
        <begin position="26"/>
        <end position="35"/>
    </location>
</feature>
<dbReference type="AlphaFoldDB" id="K8XVU2"/>
<sequence>MKIGLRILKKPNALPKIGGTPAIRKTPSSLRELTP</sequence>
<proteinExistence type="predicted"/>
<evidence type="ECO:0000256" key="1">
    <source>
        <dbReference type="SAM" id="MobiDB-lite"/>
    </source>
</evidence>
<organism evidence="2 3">
    <name type="scientific">Leptospira santarosai serovar Shermani str. LT 821</name>
    <dbReference type="NCBI Taxonomy" id="758847"/>
    <lineage>
        <taxon>Bacteria</taxon>
        <taxon>Pseudomonadati</taxon>
        <taxon>Spirochaetota</taxon>
        <taxon>Spirochaetia</taxon>
        <taxon>Leptospirales</taxon>
        <taxon>Leptospiraceae</taxon>
        <taxon>Leptospira</taxon>
    </lineage>
</organism>
<feature type="region of interest" description="Disordered" evidence="1">
    <location>
        <begin position="16"/>
        <end position="35"/>
    </location>
</feature>
<protein>
    <submittedName>
        <fullName evidence="2">Uncharacterized protein</fullName>
    </submittedName>
</protein>